<organism evidence="2 3">
    <name type="scientific">Actinomadura yumaensis</name>
    <dbReference type="NCBI Taxonomy" id="111807"/>
    <lineage>
        <taxon>Bacteria</taxon>
        <taxon>Bacillati</taxon>
        <taxon>Actinomycetota</taxon>
        <taxon>Actinomycetes</taxon>
        <taxon>Streptosporangiales</taxon>
        <taxon>Thermomonosporaceae</taxon>
        <taxon>Actinomadura</taxon>
    </lineage>
</organism>
<dbReference type="PROSITE" id="PS50995">
    <property type="entry name" value="HTH_MARR_2"/>
    <property type="match status" value="1"/>
</dbReference>
<name>A0ABW2CVL2_9ACTN</name>
<accession>A0ABW2CVL2</accession>
<sequence length="171" mass="18842">MPGEATRSGPPPDRTDDHVARWLPVLPDLDPDIEGVVTRAAFLTDHLRRVKAESLAGLDLQRHEYETLHALAGRGGHAAPSQLAADLGMAPNSVTGRLDALDRRGFVRRLPSATDRRRVDVELTDEGRTAWLGAMSALGHEEDRLLGALNPDERRLLADLLRRVMRKAENP</sequence>
<dbReference type="InterPro" id="IPR000835">
    <property type="entry name" value="HTH_MarR-typ"/>
</dbReference>
<gene>
    <name evidence="2" type="ORF">ACFQKB_34875</name>
</gene>
<evidence type="ECO:0000313" key="3">
    <source>
        <dbReference type="Proteomes" id="UP001596380"/>
    </source>
</evidence>
<dbReference type="InterPro" id="IPR036388">
    <property type="entry name" value="WH-like_DNA-bd_sf"/>
</dbReference>
<dbReference type="Gene3D" id="1.10.10.10">
    <property type="entry name" value="Winged helix-like DNA-binding domain superfamily/Winged helix DNA-binding domain"/>
    <property type="match status" value="1"/>
</dbReference>
<dbReference type="Pfam" id="PF12802">
    <property type="entry name" value="MarR_2"/>
    <property type="match status" value="1"/>
</dbReference>
<protein>
    <submittedName>
        <fullName evidence="2">MarR family winged helix-turn-helix transcriptional regulator</fullName>
    </submittedName>
</protein>
<dbReference type="EMBL" id="JBHSXS010000032">
    <property type="protein sequence ID" value="MFC6884985.1"/>
    <property type="molecule type" value="Genomic_DNA"/>
</dbReference>
<dbReference type="PANTHER" id="PTHR33164:SF104">
    <property type="entry name" value="TRANSCRIPTIONAL REGULATORY PROTEIN"/>
    <property type="match status" value="1"/>
</dbReference>
<dbReference type="SUPFAM" id="SSF46785">
    <property type="entry name" value="Winged helix' DNA-binding domain"/>
    <property type="match status" value="1"/>
</dbReference>
<proteinExistence type="predicted"/>
<comment type="caution">
    <text evidence="2">The sequence shown here is derived from an EMBL/GenBank/DDBJ whole genome shotgun (WGS) entry which is preliminary data.</text>
</comment>
<reference evidence="3" key="1">
    <citation type="journal article" date="2019" name="Int. J. Syst. Evol. Microbiol.">
        <title>The Global Catalogue of Microorganisms (GCM) 10K type strain sequencing project: providing services to taxonomists for standard genome sequencing and annotation.</title>
        <authorList>
            <consortium name="The Broad Institute Genomics Platform"/>
            <consortium name="The Broad Institute Genome Sequencing Center for Infectious Disease"/>
            <person name="Wu L."/>
            <person name="Ma J."/>
        </authorList>
    </citation>
    <scope>NUCLEOTIDE SEQUENCE [LARGE SCALE GENOMIC DNA]</scope>
    <source>
        <strain evidence="3">JCM 3369</strain>
    </source>
</reference>
<dbReference type="Proteomes" id="UP001596380">
    <property type="component" value="Unassembled WGS sequence"/>
</dbReference>
<feature type="domain" description="HTH marR-type" evidence="1">
    <location>
        <begin position="30"/>
        <end position="166"/>
    </location>
</feature>
<dbReference type="PANTHER" id="PTHR33164">
    <property type="entry name" value="TRANSCRIPTIONAL REGULATOR, MARR FAMILY"/>
    <property type="match status" value="1"/>
</dbReference>
<dbReference type="SMART" id="SM00347">
    <property type="entry name" value="HTH_MARR"/>
    <property type="match status" value="1"/>
</dbReference>
<dbReference type="RefSeq" id="WP_160821339.1">
    <property type="nucleotide sequence ID" value="NZ_JBHSXE010000001.1"/>
</dbReference>
<dbReference type="PRINTS" id="PR00598">
    <property type="entry name" value="HTHMARR"/>
</dbReference>
<dbReference type="InterPro" id="IPR036390">
    <property type="entry name" value="WH_DNA-bd_sf"/>
</dbReference>
<evidence type="ECO:0000259" key="1">
    <source>
        <dbReference type="PROSITE" id="PS50995"/>
    </source>
</evidence>
<dbReference type="InterPro" id="IPR039422">
    <property type="entry name" value="MarR/SlyA-like"/>
</dbReference>
<keyword evidence="3" id="KW-1185">Reference proteome</keyword>
<evidence type="ECO:0000313" key="2">
    <source>
        <dbReference type="EMBL" id="MFC6884985.1"/>
    </source>
</evidence>